<protein>
    <submittedName>
        <fullName evidence="1">Uncharacterized protein</fullName>
    </submittedName>
</protein>
<dbReference type="AlphaFoldDB" id="A0A9P1RC83"/>
<proteinExistence type="predicted"/>
<accession>A0A9P1RC83</accession>
<evidence type="ECO:0000313" key="2">
    <source>
        <dbReference type="Proteomes" id="UP000045039"/>
    </source>
</evidence>
<organism evidence="1 2">
    <name type="scientific">Pseudomonas aeruginosa</name>
    <dbReference type="NCBI Taxonomy" id="287"/>
    <lineage>
        <taxon>Bacteria</taxon>
        <taxon>Pseudomonadati</taxon>
        <taxon>Pseudomonadota</taxon>
        <taxon>Gammaproteobacteria</taxon>
        <taxon>Pseudomonadales</taxon>
        <taxon>Pseudomonadaceae</taxon>
        <taxon>Pseudomonas</taxon>
    </lineage>
</organism>
<sequence length="243" mass="23429">MPLPSAVTSAIGLPLPSVRITVLPGSAVPLRLLPLLRLTVGVAGAMASTVVLPWPPVLPAGSVAVALTTVPSASGVDGVKLQLPLPSAVTCPMGLPLPSVRVTVAPGSAVPLISAPLLGLTTGAAGATESTVVLAGALVLPVGSLAVALTTVPLASGVPGVKLQLPLPSAVTWPIGLPLPSVRVTVAPGSAVPLSVVPLLGLTTGAAGACESTVTLAPGLLLPAASWATTLTTVPLAIGVDGV</sequence>
<dbReference type="EMBL" id="CVVU01000251">
    <property type="protein sequence ID" value="CRP89244.1"/>
    <property type="molecule type" value="Genomic_DNA"/>
</dbReference>
<reference evidence="2" key="1">
    <citation type="submission" date="2015-06" db="EMBL/GenBank/DDBJ databases">
        <authorList>
            <person name="Radhakrishnan Rajesh"/>
            <person name="Underwood Anthony"/>
            <person name="Al-Shahib Ali"/>
        </authorList>
    </citation>
    <scope>NUCLEOTIDE SEQUENCE [LARGE SCALE GENOMIC DNA]</scope>
    <source>
        <strain evidence="2">P19_London_7_VIM_2_05_10</strain>
    </source>
</reference>
<gene>
    <name evidence="1" type="ORF">PAERUG_P19_London_7_VIM_2_05_10_05909</name>
</gene>
<evidence type="ECO:0000313" key="1">
    <source>
        <dbReference type="EMBL" id="CRP89244.1"/>
    </source>
</evidence>
<comment type="caution">
    <text evidence="1">The sequence shown here is derived from an EMBL/GenBank/DDBJ whole genome shotgun (WGS) entry which is preliminary data.</text>
</comment>
<name>A0A9P1RC83_PSEAI</name>
<dbReference type="Proteomes" id="UP000045039">
    <property type="component" value="Unassembled WGS sequence"/>
</dbReference>